<protein>
    <submittedName>
        <fullName evidence="2">Uncharacterized protein</fullName>
    </submittedName>
</protein>
<evidence type="ECO:0000313" key="2">
    <source>
        <dbReference type="EMBL" id="KAL0573046.1"/>
    </source>
</evidence>
<reference evidence="2 3" key="1">
    <citation type="submission" date="2024-02" db="EMBL/GenBank/DDBJ databases">
        <title>A draft genome for the cacao thread blight pathogen Marasmius crinis-equi.</title>
        <authorList>
            <person name="Cohen S.P."/>
            <person name="Baruah I.K."/>
            <person name="Amoako-Attah I."/>
            <person name="Bukari Y."/>
            <person name="Meinhardt L.W."/>
            <person name="Bailey B.A."/>
        </authorList>
    </citation>
    <scope>NUCLEOTIDE SEQUENCE [LARGE SCALE GENOMIC DNA]</scope>
    <source>
        <strain evidence="2 3">GH-76</strain>
    </source>
</reference>
<name>A0ABR3FCJ5_9AGAR</name>
<feature type="region of interest" description="Disordered" evidence="1">
    <location>
        <begin position="375"/>
        <end position="444"/>
    </location>
</feature>
<comment type="caution">
    <text evidence="2">The sequence shown here is derived from an EMBL/GenBank/DDBJ whole genome shotgun (WGS) entry which is preliminary data.</text>
</comment>
<evidence type="ECO:0000256" key="1">
    <source>
        <dbReference type="SAM" id="MobiDB-lite"/>
    </source>
</evidence>
<accession>A0ABR3FCJ5</accession>
<sequence>MSTVSLAEKYLPEMYDSQILKTRSAKGGIYDKLVASIKNMGADALANATFDTDFFAQDLNEFGSNKEFADGEGTRATFTAMGEILGTAHGTAYGPVGNHYRGKAGEDPKCIDDDSKAKYVFALSEPSFGTKAIKNVFHNQAATVRDMMDRMSVADQERGEPYGVRDVVKDLPGKRLSLLFTSDLPIYSNPRGKLESGSGKKALKKRAIEVDEDDEVRPSLDALGTSMPEEELPDESAITKESKYSPRVFRNYGGELFKQQYALVNQPEFYTLDGKLIAPWRMAHELRPGTLVIVTVSIVAWAQKWNPNSNDQRRIYQLLIHEMRVAAVSDVPVTYPSPTLSLEGVGAKTRPIVTLKKTSAFRMIDDLIVQGASMAKPSSSSVASTSSISSSSTPSKSSHAATSSSVEHEQMDIDEECSPTSSTSSSATASSSGANIGRKKPKTK</sequence>
<feature type="compositionally biased region" description="Low complexity" evidence="1">
    <location>
        <begin position="375"/>
        <end position="405"/>
    </location>
</feature>
<dbReference type="EMBL" id="JBAHYK010000552">
    <property type="protein sequence ID" value="KAL0573046.1"/>
    <property type="molecule type" value="Genomic_DNA"/>
</dbReference>
<gene>
    <name evidence="2" type="ORF">V5O48_008924</name>
</gene>
<feature type="region of interest" description="Disordered" evidence="1">
    <location>
        <begin position="213"/>
        <end position="236"/>
    </location>
</feature>
<dbReference type="Proteomes" id="UP001465976">
    <property type="component" value="Unassembled WGS sequence"/>
</dbReference>
<evidence type="ECO:0000313" key="3">
    <source>
        <dbReference type="Proteomes" id="UP001465976"/>
    </source>
</evidence>
<proteinExistence type="predicted"/>
<keyword evidence="3" id="KW-1185">Reference proteome</keyword>
<feature type="compositionally biased region" description="Low complexity" evidence="1">
    <location>
        <begin position="418"/>
        <end position="434"/>
    </location>
</feature>
<organism evidence="2 3">
    <name type="scientific">Marasmius crinis-equi</name>
    <dbReference type="NCBI Taxonomy" id="585013"/>
    <lineage>
        <taxon>Eukaryota</taxon>
        <taxon>Fungi</taxon>
        <taxon>Dikarya</taxon>
        <taxon>Basidiomycota</taxon>
        <taxon>Agaricomycotina</taxon>
        <taxon>Agaricomycetes</taxon>
        <taxon>Agaricomycetidae</taxon>
        <taxon>Agaricales</taxon>
        <taxon>Marasmiineae</taxon>
        <taxon>Marasmiaceae</taxon>
        <taxon>Marasmius</taxon>
    </lineage>
</organism>